<keyword evidence="3" id="KW-1185">Reference proteome</keyword>
<feature type="region of interest" description="Disordered" evidence="1">
    <location>
        <begin position="1"/>
        <end position="26"/>
    </location>
</feature>
<reference evidence="2 3" key="1">
    <citation type="submission" date="2024-09" db="EMBL/GenBank/DDBJ databases">
        <authorList>
            <person name="Sun Q."/>
            <person name="Mori K."/>
        </authorList>
    </citation>
    <scope>NUCLEOTIDE SEQUENCE [LARGE SCALE GENOMIC DNA]</scope>
    <source>
        <strain evidence="2 3">JCM 3028</strain>
    </source>
</reference>
<evidence type="ECO:0000313" key="2">
    <source>
        <dbReference type="EMBL" id="MFB9675029.1"/>
    </source>
</evidence>
<comment type="caution">
    <text evidence="2">The sequence shown here is derived from an EMBL/GenBank/DDBJ whole genome shotgun (WGS) entry which is preliminary data.</text>
</comment>
<organism evidence="2 3">
    <name type="scientific">Streptosporangium vulgare</name>
    <dbReference type="NCBI Taxonomy" id="46190"/>
    <lineage>
        <taxon>Bacteria</taxon>
        <taxon>Bacillati</taxon>
        <taxon>Actinomycetota</taxon>
        <taxon>Actinomycetes</taxon>
        <taxon>Streptosporangiales</taxon>
        <taxon>Streptosporangiaceae</taxon>
        <taxon>Streptosporangium</taxon>
    </lineage>
</organism>
<gene>
    <name evidence="2" type="ORF">ACFFRH_05980</name>
</gene>
<sequence length="97" mass="9509">MTGATGPAGPSTLVTRQVSAGTPTPVPADTTVTVLGGICPVGTLAVAGEWSGSALGVNITASESVVGNRWSVTFANGGALEPTVHTKVLAAPEKPKL</sequence>
<dbReference type="Proteomes" id="UP001589610">
    <property type="component" value="Unassembled WGS sequence"/>
</dbReference>
<protein>
    <recommendedName>
        <fullName evidence="4">CBM2 domain-containing protein</fullName>
    </recommendedName>
</protein>
<feature type="compositionally biased region" description="Polar residues" evidence="1">
    <location>
        <begin position="12"/>
        <end position="21"/>
    </location>
</feature>
<name>A0ABV5T7H3_9ACTN</name>
<evidence type="ECO:0008006" key="4">
    <source>
        <dbReference type="Google" id="ProtNLM"/>
    </source>
</evidence>
<dbReference type="EMBL" id="JBHMBS010000002">
    <property type="protein sequence ID" value="MFB9675029.1"/>
    <property type="molecule type" value="Genomic_DNA"/>
</dbReference>
<dbReference type="RefSeq" id="WP_344749785.1">
    <property type="nucleotide sequence ID" value="NZ_BAAAWW010000207.1"/>
</dbReference>
<evidence type="ECO:0000256" key="1">
    <source>
        <dbReference type="SAM" id="MobiDB-lite"/>
    </source>
</evidence>
<accession>A0ABV5T7H3</accession>
<evidence type="ECO:0000313" key="3">
    <source>
        <dbReference type="Proteomes" id="UP001589610"/>
    </source>
</evidence>
<proteinExistence type="predicted"/>